<comment type="caution">
    <text evidence="4">The sequence shown here is derived from an EMBL/GenBank/DDBJ whole genome shotgun (WGS) entry which is preliminary data.</text>
</comment>
<dbReference type="InterPro" id="IPR012338">
    <property type="entry name" value="Beta-lactam/transpept-like"/>
</dbReference>
<evidence type="ECO:0000256" key="2">
    <source>
        <dbReference type="SAM" id="SignalP"/>
    </source>
</evidence>
<dbReference type="Gene3D" id="3.40.710.10">
    <property type="entry name" value="DD-peptidase/beta-lactamase superfamily"/>
    <property type="match status" value="1"/>
</dbReference>
<dbReference type="SUPFAM" id="SSF56601">
    <property type="entry name" value="beta-lactamase/transpeptidase-like"/>
    <property type="match status" value="1"/>
</dbReference>
<dbReference type="Pfam" id="PF20773">
    <property type="entry name" value="InhA-like_MAM"/>
    <property type="match status" value="1"/>
</dbReference>
<dbReference type="InterPro" id="IPR050789">
    <property type="entry name" value="Diverse_Enzym_Activities"/>
</dbReference>
<reference evidence="4 5" key="1">
    <citation type="submission" date="2016-09" db="EMBL/GenBank/DDBJ databases">
        <title>Bacillus aquimaris SAMM genome sequence reveals colonization and biosurfactant production capacities.</title>
        <authorList>
            <person name="Waghmode S.R."/>
            <person name="Suryavanshi M.V."/>
        </authorList>
    </citation>
    <scope>NUCLEOTIDE SEQUENCE [LARGE SCALE GENOMIC DNA]</scope>
    <source>
        <strain evidence="4 5">SAMM</strain>
    </source>
</reference>
<dbReference type="PANTHER" id="PTHR43283">
    <property type="entry name" value="BETA-LACTAMASE-RELATED"/>
    <property type="match status" value="1"/>
</dbReference>
<evidence type="ECO:0000313" key="5">
    <source>
        <dbReference type="Proteomes" id="UP000182062"/>
    </source>
</evidence>
<dbReference type="Pfam" id="PF00144">
    <property type="entry name" value="Beta-lactamase"/>
    <property type="match status" value="1"/>
</dbReference>
<evidence type="ECO:0000256" key="1">
    <source>
        <dbReference type="ARBA" id="ARBA00022801"/>
    </source>
</evidence>
<evidence type="ECO:0000259" key="3">
    <source>
        <dbReference type="Pfam" id="PF00144"/>
    </source>
</evidence>
<keyword evidence="2" id="KW-0732">Signal</keyword>
<organism evidence="4 5">
    <name type="scientific">Rossellomorea aquimaris</name>
    <dbReference type="NCBI Taxonomy" id="189382"/>
    <lineage>
        <taxon>Bacteria</taxon>
        <taxon>Bacillati</taxon>
        <taxon>Bacillota</taxon>
        <taxon>Bacilli</taxon>
        <taxon>Bacillales</taxon>
        <taxon>Bacillaceae</taxon>
        <taxon>Rossellomorea</taxon>
    </lineage>
</organism>
<dbReference type="InterPro" id="IPR001466">
    <property type="entry name" value="Beta-lactam-related"/>
</dbReference>
<feature type="signal peptide" evidence="2">
    <location>
        <begin position="1"/>
        <end position="25"/>
    </location>
</feature>
<feature type="chain" id="PRO_5009640479" evidence="2">
    <location>
        <begin position="26"/>
        <end position="561"/>
    </location>
</feature>
<protein>
    <submittedName>
        <fullName evidence="4">Serine hydrolase</fullName>
    </submittedName>
</protein>
<dbReference type="PANTHER" id="PTHR43283:SF11">
    <property type="entry name" value="BETA-LACTAMASE-RELATED DOMAIN-CONTAINING PROTEIN"/>
    <property type="match status" value="1"/>
</dbReference>
<keyword evidence="1 4" id="KW-0378">Hydrolase</keyword>
<dbReference type="GO" id="GO:0016787">
    <property type="term" value="F:hydrolase activity"/>
    <property type="evidence" value="ECO:0007669"/>
    <property type="project" value="UniProtKB-KW"/>
</dbReference>
<dbReference type="Proteomes" id="UP000182062">
    <property type="component" value="Unassembled WGS sequence"/>
</dbReference>
<dbReference type="EMBL" id="MINN01000071">
    <property type="protein sequence ID" value="OIU72782.1"/>
    <property type="molecule type" value="Genomic_DNA"/>
</dbReference>
<accession>A0A1J6W3N5</accession>
<feature type="domain" description="Beta-lactamase-related" evidence="3">
    <location>
        <begin position="77"/>
        <end position="416"/>
    </location>
</feature>
<dbReference type="OrthoDB" id="9770183at2"/>
<proteinExistence type="predicted"/>
<dbReference type="RefSeq" id="WP_071617216.1">
    <property type="nucleotide sequence ID" value="NZ_MINN01000071.1"/>
</dbReference>
<keyword evidence="5" id="KW-1185">Reference proteome</keyword>
<name>A0A1J6W3N5_9BACI</name>
<gene>
    <name evidence="4" type="ORF">BHE18_18580</name>
</gene>
<dbReference type="AlphaFoldDB" id="A0A1J6W3N5"/>
<sequence length="561" mass="61772">MKKKPVSIALTALMCTSLFSPAVFAEGGDKDRPAAKAEQVKSHPAFTWGNPAPSAPVLHQGTARGAGMIQSTLDRIDPLMEEKIEEGVMPGAVALVARSGHIVKHEAYGDAYRYTDGDFTEADSPVAMQEDTIFDLASISKIFTTTAAMILYEDGAFGLDDPVAEYIPEFAANGKEDVTIRQLMTHTSGFTAWIPLYSKGNDREDRLQLVFNQPLANEPGTAYTYSDLNMITLGAIIERLSGQRLDEFVKENITEPIGMKDTMYNPPASLKERIAATEYQPAIGRGLVWGEVHDENAWSLDGVAGHAGVFSTAEDLAKFAHMFVKEGRYGNKQILKPETVKLLSENQIPEFPGDDHGLGWELNQGWFMDGLAGENSLGHTGYTGTSIVVDKDNDTIAILLTNRVHPSRNTVSTNTVRRPFAQLVADSIPVDMEGKKKEQAWFAGYGDKLERSLVAEVNIDKDAVLSFDTWYRIEKDSDFGHVETSVDGETWTAAGSSLTGNSEGWSEEEVTIPAGTRYIRFNYETDASVNYRGWYVKDIGLKSDIGHKLKAHFKGWAKRSY</sequence>
<evidence type="ECO:0000313" key="4">
    <source>
        <dbReference type="EMBL" id="OIU72782.1"/>
    </source>
</evidence>